<dbReference type="PANTHER" id="PTHR15228">
    <property type="entry name" value="SPERMATHECAL PHYSIOLOGY VARIANT"/>
    <property type="match status" value="1"/>
</dbReference>
<feature type="region of interest" description="Disordered" evidence="2">
    <location>
        <begin position="1"/>
        <end position="62"/>
    </location>
</feature>
<dbReference type="PANTHER" id="PTHR15228:SF25">
    <property type="entry name" value="F-BAR DOMAIN-CONTAINING PROTEIN"/>
    <property type="match status" value="1"/>
</dbReference>
<dbReference type="AlphaFoldDB" id="A0A371CRT8"/>
<keyword evidence="1" id="KW-0343">GTPase activation</keyword>
<evidence type="ECO:0000313" key="5">
    <source>
        <dbReference type="Proteomes" id="UP000256964"/>
    </source>
</evidence>
<dbReference type="Gene3D" id="1.10.555.10">
    <property type="entry name" value="Rho GTPase activation protein"/>
    <property type="match status" value="1"/>
</dbReference>
<feature type="region of interest" description="Disordered" evidence="2">
    <location>
        <begin position="426"/>
        <end position="454"/>
    </location>
</feature>
<proteinExistence type="predicted"/>
<feature type="compositionally biased region" description="Pro residues" evidence="2">
    <location>
        <begin position="1"/>
        <end position="12"/>
    </location>
</feature>
<dbReference type="Proteomes" id="UP000256964">
    <property type="component" value="Unassembled WGS sequence"/>
</dbReference>
<feature type="domain" description="Rho-GAP" evidence="3">
    <location>
        <begin position="287"/>
        <end position="554"/>
    </location>
</feature>
<name>A0A371CRT8_9APHY</name>
<dbReference type="GO" id="GO:0005096">
    <property type="term" value="F:GTPase activator activity"/>
    <property type="evidence" value="ECO:0007669"/>
    <property type="project" value="UniProtKB-KW"/>
</dbReference>
<feature type="region of interest" description="Disordered" evidence="2">
    <location>
        <begin position="730"/>
        <end position="771"/>
    </location>
</feature>
<dbReference type="InterPro" id="IPR051025">
    <property type="entry name" value="RhoGAP"/>
</dbReference>
<sequence>MPWPVLPHPPQPSSSATPARIPHRRDDSDGCVASSSVQNNGAMYPASSSTSHPASDVVPFSPSSYQHPRIAAPERILGCASAPATPHTPGMYFPDPDSVSPATLSPRPHERMSIPIAFAQAKFDALPVVDMEADRLARACGLDPTSIYWSEPPSSLGPGGSNKSAPHDTDAGASTPWAARPRARSVRIPQRTSASQGPPSRPRSASQPASIPVFSPASPRPVLRSLREILDEEGVQLGGCLDVQHVVERWRRVASERGLDPEACSQGIGAVPSKTFGAPVSVAVKCGSMATVMGGFQHRIPWVVFACIEELNRTGIYQPGLFRAVPHRTRLSLLVQSFDLPLQTSSLSKLSPEGPICPLLVSPTPSVSRSSLRTESMADICALLKSYLTELPEPLLDENISIALYQFCVHPSIVRERLEFESTLPQEPSADGGYFTPVGGHASTTPQHKTSPHSLPAALLTPSERRAAELLAETSQILIAQHLLRLAPPPMCSLFSYLVGFFTQLPLSPDNGLTLEDVSRMFGRVLSGDSTASRRHSVLMWLLERWARISEGLFDIAVSKDGDEEEAESTPQAPFALFSPPVPAIFTLSTENIVSASALYRPHSVSMSSCRSDGDASVASTSTAESVRTPCTEPTSLFAVAEAEPHWEADEPWSPYRDLVADVRMEELVEQAGAGDARVAGSFFALHDKHGSGGSASSTCEYLRHLRRLCVLAVLMVLLLADEASPPESEYASRACSRSGSVSRDSWDSPHFRLSHSGTSSRSWPVSPRMKAGSVGTFPSDAFASEPGTGPWGLFCGDLDATPKEHPR</sequence>
<gene>
    <name evidence="4" type="ORF">OH76DRAFT_1246171</name>
</gene>
<accession>A0A371CRT8</accession>
<protein>
    <recommendedName>
        <fullName evidence="3">Rho-GAP domain-containing protein</fullName>
    </recommendedName>
</protein>
<keyword evidence="5" id="KW-1185">Reference proteome</keyword>
<organism evidence="4 5">
    <name type="scientific">Lentinus brumalis</name>
    <dbReference type="NCBI Taxonomy" id="2498619"/>
    <lineage>
        <taxon>Eukaryota</taxon>
        <taxon>Fungi</taxon>
        <taxon>Dikarya</taxon>
        <taxon>Basidiomycota</taxon>
        <taxon>Agaricomycotina</taxon>
        <taxon>Agaricomycetes</taxon>
        <taxon>Polyporales</taxon>
        <taxon>Polyporaceae</taxon>
        <taxon>Lentinus</taxon>
    </lineage>
</organism>
<feature type="compositionally biased region" description="Low complexity" evidence="2">
    <location>
        <begin position="193"/>
        <end position="210"/>
    </location>
</feature>
<dbReference type="SUPFAM" id="SSF48350">
    <property type="entry name" value="GTPase activation domain, GAP"/>
    <property type="match status" value="1"/>
</dbReference>
<evidence type="ECO:0000259" key="3">
    <source>
        <dbReference type="PROSITE" id="PS50238"/>
    </source>
</evidence>
<evidence type="ECO:0000256" key="1">
    <source>
        <dbReference type="ARBA" id="ARBA00022468"/>
    </source>
</evidence>
<feature type="region of interest" description="Disordered" evidence="2">
    <location>
        <begin position="147"/>
        <end position="216"/>
    </location>
</feature>
<evidence type="ECO:0000313" key="4">
    <source>
        <dbReference type="EMBL" id="RDX42998.1"/>
    </source>
</evidence>
<dbReference type="InterPro" id="IPR008936">
    <property type="entry name" value="Rho_GTPase_activation_prot"/>
</dbReference>
<dbReference type="InterPro" id="IPR000198">
    <property type="entry name" value="RhoGAP_dom"/>
</dbReference>
<dbReference type="PROSITE" id="PS50238">
    <property type="entry name" value="RHOGAP"/>
    <property type="match status" value="1"/>
</dbReference>
<evidence type="ECO:0000256" key="2">
    <source>
        <dbReference type="SAM" id="MobiDB-lite"/>
    </source>
</evidence>
<feature type="compositionally biased region" description="Polar residues" evidence="2">
    <location>
        <begin position="442"/>
        <end position="453"/>
    </location>
</feature>
<reference evidence="4 5" key="1">
    <citation type="journal article" date="2018" name="Biotechnol. Biofuels">
        <title>Integrative visual omics of the white-rot fungus Polyporus brumalis exposes the biotechnological potential of its oxidative enzymes for delignifying raw plant biomass.</title>
        <authorList>
            <person name="Miyauchi S."/>
            <person name="Rancon A."/>
            <person name="Drula E."/>
            <person name="Hage H."/>
            <person name="Chaduli D."/>
            <person name="Favel A."/>
            <person name="Grisel S."/>
            <person name="Henrissat B."/>
            <person name="Herpoel-Gimbert I."/>
            <person name="Ruiz-Duenas F.J."/>
            <person name="Chevret D."/>
            <person name="Hainaut M."/>
            <person name="Lin J."/>
            <person name="Wang M."/>
            <person name="Pangilinan J."/>
            <person name="Lipzen A."/>
            <person name="Lesage-Meessen L."/>
            <person name="Navarro D."/>
            <person name="Riley R."/>
            <person name="Grigoriev I.V."/>
            <person name="Zhou S."/>
            <person name="Raouche S."/>
            <person name="Rosso M.N."/>
        </authorList>
    </citation>
    <scope>NUCLEOTIDE SEQUENCE [LARGE SCALE GENOMIC DNA]</scope>
    <source>
        <strain evidence="4 5">BRFM 1820</strain>
    </source>
</reference>
<dbReference type="STRING" id="139420.A0A371CRT8"/>
<dbReference type="OrthoDB" id="79452at2759"/>
<dbReference type="SMART" id="SM00324">
    <property type="entry name" value="RhoGAP"/>
    <property type="match status" value="1"/>
</dbReference>
<dbReference type="Pfam" id="PF00620">
    <property type="entry name" value="RhoGAP"/>
    <property type="match status" value="1"/>
</dbReference>
<feature type="compositionally biased region" description="Polar residues" evidence="2">
    <location>
        <begin position="33"/>
        <end position="53"/>
    </location>
</feature>
<dbReference type="GO" id="GO:0007165">
    <property type="term" value="P:signal transduction"/>
    <property type="evidence" value="ECO:0007669"/>
    <property type="project" value="InterPro"/>
</dbReference>
<dbReference type="EMBL" id="KZ857472">
    <property type="protein sequence ID" value="RDX42998.1"/>
    <property type="molecule type" value="Genomic_DNA"/>
</dbReference>